<dbReference type="Gene3D" id="1.10.3110.10">
    <property type="entry name" value="protoporphyrinogen ix oxidase, domain 3"/>
    <property type="match status" value="1"/>
</dbReference>
<evidence type="ECO:0000256" key="4">
    <source>
        <dbReference type="ARBA" id="ARBA00008310"/>
    </source>
</evidence>
<evidence type="ECO:0000256" key="7">
    <source>
        <dbReference type="ARBA" id="ARBA00022630"/>
    </source>
</evidence>
<evidence type="ECO:0000256" key="6">
    <source>
        <dbReference type="ARBA" id="ARBA00019046"/>
    </source>
</evidence>
<keyword evidence="14" id="KW-1185">Reference proteome</keyword>
<dbReference type="RefSeq" id="WP_072707236.1">
    <property type="nucleotide sequence ID" value="NZ_FRCF01000002.1"/>
</dbReference>
<keyword evidence="8 11" id="KW-0274">FAD</keyword>
<dbReference type="NCBIfam" id="TIGR00562">
    <property type="entry name" value="proto_IX_ox"/>
    <property type="match status" value="1"/>
</dbReference>
<dbReference type="EMBL" id="FRCF01000002">
    <property type="protein sequence ID" value="SHL39323.1"/>
    <property type="molecule type" value="Genomic_DNA"/>
</dbReference>
<keyword evidence="11" id="KW-0963">Cytoplasm</keyword>
<dbReference type="Pfam" id="PF01593">
    <property type="entry name" value="Amino_oxidase"/>
    <property type="match status" value="1"/>
</dbReference>
<dbReference type="Proteomes" id="UP000184206">
    <property type="component" value="Unassembled WGS sequence"/>
</dbReference>
<dbReference type="Gene3D" id="3.50.50.60">
    <property type="entry name" value="FAD/NAD(P)-binding domain"/>
    <property type="match status" value="1"/>
</dbReference>
<proteinExistence type="inferred from homology"/>
<feature type="domain" description="Amine oxidase" evidence="12">
    <location>
        <begin position="11"/>
        <end position="453"/>
    </location>
</feature>
<dbReference type="Gene3D" id="3.90.660.20">
    <property type="entry name" value="Protoporphyrinogen oxidase, mitochondrial, domain 2"/>
    <property type="match status" value="1"/>
</dbReference>
<dbReference type="OrthoDB" id="9805195at2"/>
<comment type="subcellular location">
    <subcellularLocation>
        <location evidence="11">Cytoplasm</location>
    </subcellularLocation>
</comment>
<evidence type="ECO:0000256" key="11">
    <source>
        <dbReference type="RuleBase" id="RU364052"/>
    </source>
</evidence>
<dbReference type="GO" id="GO:0006783">
    <property type="term" value="P:heme biosynthetic process"/>
    <property type="evidence" value="ECO:0007669"/>
    <property type="project" value="UniProtKB-UniRule"/>
</dbReference>
<dbReference type="GO" id="GO:0005737">
    <property type="term" value="C:cytoplasm"/>
    <property type="evidence" value="ECO:0007669"/>
    <property type="project" value="UniProtKB-SubCell"/>
</dbReference>
<dbReference type="NCBIfam" id="NF008845">
    <property type="entry name" value="PRK11883.1-5"/>
    <property type="match status" value="1"/>
</dbReference>
<comment type="cofactor">
    <cofactor evidence="2 11">
        <name>FAD</name>
        <dbReference type="ChEBI" id="CHEBI:57692"/>
    </cofactor>
</comment>
<dbReference type="AlphaFoldDB" id="A0A1M7A9A7"/>
<evidence type="ECO:0000256" key="5">
    <source>
        <dbReference type="ARBA" id="ARBA00012402"/>
    </source>
</evidence>
<name>A0A1M7A9A7_9BACL</name>
<keyword evidence="7 11" id="KW-0285">Flavoprotein</keyword>
<comment type="pathway">
    <text evidence="3 11">Porphyrin-containing compound metabolism; protoheme biosynthesis.</text>
</comment>
<evidence type="ECO:0000256" key="3">
    <source>
        <dbReference type="ARBA" id="ARBA00004744"/>
    </source>
</evidence>
<evidence type="ECO:0000256" key="10">
    <source>
        <dbReference type="ARBA" id="ARBA00023133"/>
    </source>
</evidence>
<accession>A0A1M7A9A7</accession>
<organism evidence="13 14">
    <name type="scientific">Lacicoccus alkaliphilus DSM 16010</name>
    <dbReference type="NCBI Taxonomy" id="1123231"/>
    <lineage>
        <taxon>Bacteria</taxon>
        <taxon>Bacillati</taxon>
        <taxon>Bacillota</taxon>
        <taxon>Bacilli</taxon>
        <taxon>Bacillales</taxon>
        <taxon>Salinicoccaceae</taxon>
        <taxon>Lacicoccus</taxon>
    </lineage>
</organism>
<evidence type="ECO:0000256" key="8">
    <source>
        <dbReference type="ARBA" id="ARBA00022827"/>
    </source>
</evidence>
<evidence type="ECO:0000313" key="13">
    <source>
        <dbReference type="EMBL" id="SHL39323.1"/>
    </source>
</evidence>
<reference evidence="13 14" key="1">
    <citation type="submission" date="2016-11" db="EMBL/GenBank/DDBJ databases">
        <authorList>
            <person name="Jaros S."/>
            <person name="Januszkiewicz K."/>
            <person name="Wedrychowicz H."/>
        </authorList>
    </citation>
    <scope>NUCLEOTIDE SEQUENCE [LARGE SCALE GENOMIC DNA]</scope>
    <source>
        <strain evidence="13 14">DSM 16010</strain>
    </source>
</reference>
<dbReference type="UniPathway" id="UPA00252"/>
<comment type="similarity">
    <text evidence="4 11">Belongs to the protoporphyrinogen/coproporphyrinogen oxidase family. Coproporphyrinogen III oxidase subfamily.</text>
</comment>
<dbReference type="EC" id="1.3.3.15" evidence="5 11"/>
<comment type="function">
    <text evidence="11">Involved in coproporphyrin-dependent heme b biosynthesis. Catalyzes the oxidation of coproporphyrinogen III to coproporphyrin III.</text>
</comment>
<evidence type="ECO:0000259" key="12">
    <source>
        <dbReference type="Pfam" id="PF01593"/>
    </source>
</evidence>
<dbReference type="InterPro" id="IPR050464">
    <property type="entry name" value="Zeta_carotene_desat/Oxidored"/>
</dbReference>
<dbReference type="SUPFAM" id="SSF51905">
    <property type="entry name" value="FAD/NAD(P)-binding domain"/>
    <property type="match status" value="1"/>
</dbReference>
<dbReference type="STRING" id="1123231.SAMN02745189_00070"/>
<evidence type="ECO:0000256" key="9">
    <source>
        <dbReference type="ARBA" id="ARBA00023002"/>
    </source>
</evidence>
<dbReference type="InterPro" id="IPR004572">
    <property type="entry name" value="Protoporphyrinogen_oxidase"/>
</dbReference>
<dbReference type="PANTHER" id="PTHR42923:SF3">
    <property type="entry name" value="PROTOPORPHYRINOGEN OXIDASE"/>
    <property type="match status" value="1"/>
</dbReference>
<dbReference type="InterPro" id="IPR036188">
    <property type="entry name" value="FAD/NAD-bd_sf"/>
</dbReference>
<dbReference type="InterPro" id="IPR002937">
    <property type="entry name" value="Amino_oxidase"/>
</dbReference>
<dbReference type="PRINTS" id="PR00419">
    <property type="entry name" value="ADXRDTASE"/>
</dbReference>
<evidence type="ECO:0000256" key="1">
    <source>
        <dbReference type="ARBA" id="ARBA00001755"/>
    </source>
</evidence>
<gene>
    <name evidence="13" type="ORF">SAMN02745189_00070</name>
</gene>
<comment type="catalytic activity">
    <reaction evidence="1">
        <text>coproporphyrinogen III + 3 O2 = coproporphyrin III + 3 H2O2</text>
        <dbReference type="Rhea" id="RHEA:43436"/>
        <dbReference type="ChEBI" id="CHEBI:15379"/>
        <dbReference type="ChEBI" id="CHEBI:16240"/>
        <dbReference type="ChEBI" id="CHEBI:57309"/>
        <dbReference type="ChEBI" id="CHEBI:131725"/>
        <dbReference type="EC" id="1.3.3.15"/>
    </reaction>
    <physiologicalReaction direction="left-to-right" evidence="1">
        <dbReference type="Rhea" id="RHEA:43437"/>
    </physiologicalReaction>
</comment>
<keyword evidence="10 11" id="KW-0350">Heme biosynthesis</keyword>
<evidence type="ECO:0000256" key="2">
    <source>
        <dbReference type="ARBA" id="ARBA00001974"/>
    </source>
</evidence>
<evidence type="ECO:0000313" key="14">
    <source>
        <dbReference type="Proteomes" id="UP000184206"/>
    </source>
</evidence>
<protein>
    <recommendedName>
        <fullName evidence="6 11">Coproporphyrinogen III oxidase</fullName>
        <ecNumber evidence="5 11">1.3.3.15</ecNumber>
    </recommendedName>
</protein>
<sequence>MTKVAIIGAGISGLSAGYYLTRDSGDLEVDIFEKADHAGGKIKTYRKDGYVIELGPESYLSRKEAMTDLAKDIGLEEDLVRNETGQAYIYSHHRLHPVPPGTMLGVPTEIMPFLTTSLISFSGKLRALLDLTKKKTPLYTDVSAGSFFRNRLGDEVLENLIDPLLSGVYSTPIDKLSLMSTYPNFKHQEQKYGSLIKGMIKAKPAKKNTRKVGQFLQFKNGLESFIERLQEKLESQGAKLHFNSDIEAVDKSVDGYEVSINGEVKHYDQIIITTPHFQYKRWFDDKELDYFKHMPATSVATVVMSFDADQVKNDIDGTGFVVSRNMDTAITACTWTNKKWKHSTPEGKVLLRAYVGRPGDFVVEEKSEEDILRLARKDLDKIMDIEGEPGLKIVTRLKNSMPNYNIGHKEMIDGIQAHMQEAYPGIQLIGASHYAVGLPDCVKGGKEAAGNILSAPQS</sequence>
<dbReference type="PANTHER" id="PTHR42923">
    <property type="entry name" value="PROTOPORPHYRINOGEN OXIDASE"/>
    <property type="match status" value="1"/>
</dbReference>
<keyword evidence="9 11" id="KW-0560">Oxidoreductase</keyword>
<dbReference type="SUPFAM" id="SSF54373">
    <property type="entry name" value="FAD-linked reductases, C-terminal domain"/>
    <property type="match status" value="1"/>
</dbReference>
<dbReference type="GO" id="GO:0004729">
    <property type="term" value="F:oxygen-dependent protoporphyrinogen oxidase activity"/>
    <property type="evidence" value="ECO:0007669"/>
    <property type="project" value="UniProtKB-UniRule"/>
</dbReference>